<accession>A0A0A9E6Z7</accession>
<reference evidence="1" key="1">
    <citation type="submission" date="2014-09" db="EMBL/GenBank/DDBJ databases">
        <authorList>
            <person name="Magalhaes I.L.F."/>
            <person name="Oliveira U."/>
            <person name="Santos F.R."/>
            <person name="Vidigal T.H.D.A."/>
            <person name="Brescovit A.D."/>
            <person name="Santos A.J."/>
        </authorList>
    </citation>
    <scope>NUCLEOTIDE SEQUENCE</scope>
    <source>
        <tissue evidence="1">Shoot tissue taken approximately 20 cm above the soil surface</tissue>
    </source>
</reference>
<organism evidence="1">
    <name type="scientific">Arundo donax</name>
    <name type="common">Giant reed</name>
    <name type="synonym">Donax arundinaceus</name>
    <dbReference type="NCBI Taxonomy" id="35708"/>
    <lineage>
        <taxon>Eukaryota</taxon>
        <taxon>Viridiplantae</taxon>
        <taxon>Streptophyta</taxon>
        <taxon>Embryophyta</taxon>
        <taxon>Tracheophyta</taxon>
        <taxon>Spermatophyta</taxon>
        <taxon>Magnoliopsida</taxon>
        <taxon>Liliopsida</taxon>
        <taxon>Poales</taxon>
        <taxon>Poaceae</taxon>
        <taxon>PACMAD clade</taxon>
        <taxon>Arundinoideae</taxon>
        <taxon>Arundineae</taxon>
        <taxon>Arundo</taxon>
    </lineage>
</organism>
<dbReference type="AlphaFoldDB" id="A0A0A9E6Z7"/>
<dbReference type="EMBL" id="GBRH01201351">
    <property type="protein sequence ID" value="JAD96544.1"/>
    <property type="molecule type" value="Transcribed_RNA"/>
</dbReference>
<evidence type="ECO:0000313" key="1">
    <source>
        <dbReference type="EMBL" id="JAD96544.1"/>
    </source>
</evidence>
<name>A0A0A9E6Z7_ARUDO</name>
<protein>
    <submittedName>
        <fullName evidence="1">Uncharacterized protein</fullName>
    </submittedName>
</protein>
<proteinExistence type="predicted"/>
<dbReference type="EMBL" id="GBRH01282097">
    <property type="protein sequence ID" value="JAD15798.1"/>
    <property type="molecule type" value="Transcribed_RNA"/>
</dbReference>
<reference evidence="1" key="2">
    <citation type="journal article" date="2015" name="Data Brief">
        <title>Shoot transcriptome of the giant reed, Arundo donax.</title>
        <authorList>
            <person name="Barrero R.A."/>
            <person name="Guerrero F.D."/>
            <person name="Moolhuijzen P."/>
            <person name="Goolsby J.A."/>
            <person name="Tidwell J."/>
            <person name="Bellgard S.E."/>
            <person name="Bellgard M.I."/>
        </authorList>
    </citation>
    <scope>NUCLEOTIDE SEQUENCE</scope>
    <source>
        <tissue evidence="1">Shoot tissue taken approximately 20 cm above the soil surface</tissue>
    </source>
</reference>
<sequence length="25" mass="2723">MLALPLCSSSPLSFLGFSLARTRRV</sequence>